<keyword evidence="3" id="KW-1185">Reference proteome</keyword>
<evidence type="ECO:0008006" key="4">
    <source>
        <dbReference type="Google" id="ProtNLM"/>
    </source>
</evidence>
<comment type="caution">
    <text evidence="2">The sequence shown here is derived from an EMBL/GenBank/DDBJ whole genome shotgun (WGS) entry which is preliminary data.</text>
</comment>
<evidence type="ECO:0000256" key="1">
    <source>
        <dbReference type="SAM" id="Coils"/>
    </source>
</evidence>
<dbReference type="SUPFAM" id="SSF52047">
    <property type="entry name" value="RNI-like"/>
    <property type="match status" value="1"/>
</dbReference>
<dbReference type="Proteomes" id="UP001362999">
    <property type="component" value="Unassembled WGS sequence"/>
</dbReference>
<protein>
    <recommendedName>
        <fullName evidence="4">F-box domain-containing protein</fullName>
    </recommendedName>
</protein>
<evidence type="ECO:0000313" key="2">
    <source>
        <dbReference type="EMBL" id="KAK7013869.1"/>
    </source>
</evidence>
<dbReference type="EMBL" id="JAWWNJ010000058">
    <property type="protein sequence ID" value="KAK7013869.1"/>
    <property type="molecule type" value="Genomic_DNA"/>
</dbReference>
<evidence type="ECO:0000313" key="3">
    <source>
        <dbReference type="Proteomes" id="UP001362999"/>
    </source>
</evidence>
<dbReference type="AlphaFoldDB" id="A0AAW0ALS7"/>
<feature type="coiled-coil region" evidence="1">
    <location>
        <begin position="12"/>
        <end position="39"/>
    </location>
</feature>
<organism evidence="2 3">
    <name type="scientific">Favolaschia claudopus</name>
    <dbReference type="NCBI Taxonomy" id="2862362"/>
    <lineage>
        <taxon>Eukaryota</taxon>
        <taxon>Fungi</taxon>
        <taxon>Dikarya</taxon>
        <taxon>Basidiomycota</taxon>
        <taxon>Agaricomycotina</taxon>
        <taxon>Agaricomycetes</taxon>
        <taxon>Agaricomycetidae</taxon>
        <taxon>Agaricales</taxon>
        <taxon>Marasmiineae</taxon>
        <taxon>Mycenaceae</taxon>
        <taxon>Favolaschia</taxon>
    </lineage>
</organism>
<name>A0AAW0ALS7_9AGAR</name>
<accession>A0AAW0ALS7</accession>
<sequence>MSSSAAAALNRQNELEAAIEAQKAVLQDLMSQHKEAQHRLNLFIDPIWRDYRWKFNISYYSTLHRWSLFRTQLPTLKHYQWPFLAFVGCGTTLPWPPQNSGVESKWIRCREVPTTLSSAEPGWAVRGVCPYPLQSVQDLLTRYRHQLEDLTLSLARTHYLSSSYPLIIFKTWGDDSSLPCLKTLSIKSLEGRTMKCFLGHSPGLKVLQVAPNLASFSIQNTFYDSGEYEGEDEDLLQPITLSFLTDLRLGQPRSYASSGEGGASSVVLRFFILPALQHLSISYFDIPADVFISFLARSSAHLKSMDFAPPPHEWPVADCLRLIPTITDLQLSAPFDHPLHPWDQDRFLSFLQIMSTTPDLLPSLRRLTLSTFVPVTIDYDELLRMLIVRSTRNLQCFSLYFLNLNRLRSVGADMPNDQVRSGLLKLANGGMKIHVGPEYRNLL</sequence>
<proteinExistence type="predicted"/>
<gene>
    <name evidence="2" type="ORF">R3P38DRAFT_3575361</name>
</gene>
<reference evidence="2 3" key="1">
    <citation type="journal article" date="2024" name="J Genomics">
        <title>Draft genome sequencing and assembly of Favolaschia claudopus CIRM-BRFM 2984 isolated from oak limbs.</title>
        <authorList>
            <person name="Navarro D."/>
            <person name="Drula E."/>
            <person name="Chaduli D."/>
            <person name="Cazenave R."/>
            <person name="Ahrendt S."/>
            <person name="Wang J."/>
            <person name="Lipzen A."/>
            <person name="Daum C."/>
            <person name="Barry K."/>
            <person name="Grigoriev I.V."/>
            <person name="Favel A."/>
            <person name="Rosso M.N."/>
            <person name="Martin F."/>
        </authorList>
    </citation>
    <scope>NUCLEOTIDE SEQUENCE [LARGE SCALE GENOMIC DNA]</scope>
    <source>
        <strain evidence="2 3">CIRM-BRFM 2984</strain>
    </source>
</reference>
<keyword evidence="1" id="KW-0175">Coiled coil</keyword>